<sequence>MVAIHPVKKDEVKIEEEFINAGSFRQIRDEQPADGDQVVHRCKTTDHPDTVLRSLNLIGQVGHTWWQGVVRNVPGGKWRREERSSWRDAIYLKDGKKVFNRKDIVPGGIIHVLGDVNFERMQYLAERDEQHQHATPHEKHDATLDALQGFQEWKKQLPGKKGQVRADASGARVRPAHKDVQIHGVPVAQKAPDSDAAFTDPRKGLDDYGVLKQPANPAQISTLNSQGAGRQELASRVAGDEGVERDYASYFRGLLELDSALVPYALTERLDAEPEFITIHEKSRTLKQWLTRAIPGAALLTDSLIVYEREAPPATPAYMLRSIHNMHAQQSQESPDVASYLALGMLTKPGGRWVRQIGDQHELRLLGVQWDAGMAQSDERDPVHFFTHRLLVQQPASSKDTRAQGNVVAAQLALSSYTNLLIDWLAKGYRPEEQQQWWGKAPSRPQIPVVAVVVGGERATLKYRLQRYVDQGWPILLLQGSGGYADQLVSLVNAVRKQTQYPQYQKPQVLDGVEPLTAQIVANGRVVVVKAGMVASQVSRVIEQSLRGDSTLRLAWQTYLAWSREAERQEWWWHVLMTSILLTQVFTTAFAITLSFLELWWGYYPDANNSTVYVLISWSLMQLLVILLPILGTLLVAFDQRFGPGDKAVVLKTAASDLLKEIYLYRLSIRHYTRSKSSGDRNEKVLSNKLDELSQSLIGSDAAAVTLQDIMTLPAPPPECTVVGDDGFSDLNETSYVKYRLEPQMVRFSDKSVSAAAWKVRLTVGIFFFGALGSGLAALAAYIDESWLAWVAMTTCLVNTLSRTLDYQRYEWKQGQYNQTYQALTNVHTSFKSQGAGEQSLKQLQNLAGTAEDVISGTAHAEATQMGQAIQEQKNATEELTKEREQLIQEAQGKDEAAKMKALNLDGFSMDNLQKALLNPNGAEAASLKGMVVDLEKRMNGILEPVKSAVEGTQLGQELITEAKEQFEGVEKQATKFAQEALQKVLEWKKTFSLFAMDIVPDDIRHLLDDPRERIAFAERLQNGLAEMKSLGYNTLLNVAKDCRSELSSKMQGIGSRQLLSVTKQMLMQTLVDEFFGSDTKEVTDSVKEMLQYVTQGNKYEDFLSEMKMLSSAGALDLSFDAILNVVKDHDLKAKLFPLGRKKVTRLVGLAERLFDTDNNNKTFAMLNSVLFKTAAVDVQEMLDNSELAGQLWQTMAQVRKHGLQEVAAMAKSDLLQLFPGDILKLVEAKSQLQLQYYLKFLFYGTPSSRVWSEYINKASEMVPAGLRMKISQNAGLCESLVLSSKYIKQQDINTLSKGALVRAMRTSPHFSDVLATVLLQEEEEDLKAQLSAIQATIANSYSSRIMRPLVDHLDSVDLTGLFQPNEQSNLVECAYDFVYVDVEALTKPQILEAFTCKMLVQKLKSLSLEQLRELIHTFTFQRCNVLQLKALARVEGQVDIRNMLQDHAGPVHYWTDTFLDALLSAVDEQSVDKLPDMKETQQFFAELGSAQLAWGLAEFPKRDLYTLMKRLQHYSGDRPVRHIFQTVALDIADTGLYHKWIEAFVEPEPREAVFQVLQTLCHKSLKELLIPGLLRDVRQQLLTVCPALAEFCGADPSGQPHVPDSDLGTVLFLLTSEVQSSLAYLLWEEACQQLRTIDLEDLFPERRDRSRLIVWACDLLERAEPDMLTVLQNGLTDTDQEAVLEILPDSELFAAIQDGMQFLPVPQFTLIMNTVFQVLLHTPSGQFYCHYEKTRPEGEPEAREVMRLLDESLVSLKMKARLSPDELATSLGQFSVQWLHSKPAADRSRILAPLLEEERLVTELVASATEAPGRSTHLLEALFSHLREHCRPAAPSGRRSVQHRARERKVECLECCQKALSVATLGTVAQSSGPQAPPLQRPIVFESVKVDKDFLLPSEDDDDANLYSDDEGDDDPESDDREPGDSDPLLPPGP</sequence>
<reference evidence="5" key="1">
    <citation type="submission" date="2021-01" db="EMBL/GenBank/DDBJ databases">
        <authorList>
            <person name="Corre E."/>
            <person name="Pelletier E."/>
            <person name="Niang G."/>
            <person name="Scheremetjew M."/>
            <person name="Finn R."/>
            <person name="Kale V."/>
            <person name="Holt S."/>
            <person name="Cochrane G."/>
            <person name="Meng A."/>
            <person name="Brown T."/>
            <person name="Cohen L."/>
        </authorList>
    </citation>
    <scope>NUCLEOTIDE SEQUENCE</scope>
    <source>
        <strain evidence="5">NIES-381</strain>
    </source>
</reference>
<dbReference type="InterPro" id="IPR040884">
    <property type="entry name" value="SLATT_1"/>
</dbReference>
<dbReference type="EMBL" id="HBGA01154105">
    <property type="protein sequence ID" value="CAD9044845.1"/>
    <property type="molecule type" value="Transcribed_RNA"/>
</dbReference>
<keyword evidence="3" id="KW-1133">Transmembrane helix</keyword>
<feature type="coiled-coil region" evidence="1">
    <location>
        <begin position="866"/>
        <end position="897"/>
    </location>
</feature>
<accession>A0A7S1JI72</accession>
<keyword evidence="1" id="KW-0175">Coiled coil</keyword>
<keyword evidence="3" id="KW-0472">Membrane</keyword>
<feature type="transmembrane region" description="Helical" evidence="3">
    <location>
        <begin position="571"/>
        <end position="592"/>
    </location>
</feature>
<evidence type="ECO:0000256" key="1">
    <source>
        <dbReference type="SAM" id="Coils"/>
    </source>
</evidence>
<evidence type="ECO:0000256" key="3">
    <source>
        <dbReference type="SAM" id="Phobius"/>
    </source>
</evidence>
<organism evidence="5">
    <name type="scientific">Eutreptiella gymnastica</name>
    <dbReference type="NCBI Taxonomy" id="73025"/>
    <lineage>
        <taxon>Eukaryota</taxon>
        <taxon>Discoba</taxon>
        <taxon>Euglenozoa</taxon>
        <taxon>Euglenida</taxon>
        <taxon>Spirocuta</taxon>
        <taxon>Euglenophyceae</taxon>
        <taxon>Eutreptiales</taxon>
        <taxon>Eutreptiaceae</taxon>
        <taxon>Eutreptiella</taxon>
    </lineage>
</organism>
<evidence type="ECO:0000259" key="4">
    <source>
        <dbReference type="Pfam" id="PF18181"/>
    </source>
</evidence>
<feature type="transmembrane region" description="Helical" evidence="3">
    <location>
        <begin position="612"/>
        <end position="638"/>
    </location>
</feature>
<gene>
    <name evidence="5" type="ORF">EGYM00392_LOCUS56029</name>
</gene>
<name>A0A7S1JI72_9EUGL</name>
<dbReference type="Pfam" id="PF18181">
    <property type="entry name" value="SLATT_1"/>
    <property type="match status" value="1"/>
</dbReference>
<feature type="domain" description="SMODS and SLOG-associating 2TM effector" evidence="4">
    <location>
        <begin position="736"/>
        <end position="856"/>
    </location>
</feature>
<proteinExistence type="predicted"/>
<evidence type="ECO:0000256" key="2">
    <source>
        <dbReference type="SAM" id="MobiDB-lite"/>
    </source>
</evidence>
<feature type="compositionally biased region" description="Acidic residues" evidence="2">
    <location>
        <begin position="1899"/>
        <end position="1923"/>
    </location>
</feature>
<keyword evidence="3" id="KW-0812">Transmembrane</keyword>
<feature type="region of interest" description="Disordered" evidence="2">
    <location>
        <begin position="1895"/>
        <end position="1935"/>
    </location>
</feature>
<evidence type="ECO:0000313" key="5">
    <source>
        <dbReference type="EMBL" id="CAD9044845.1"/>
    </source>
</evidence>
<protein>
    <recommendedName>
        <fullName evidence="4">SMODS and SLOG-associating 2TM effector domain-containing protein</fullName>
    </recommendedName>
</protein>